<dbReference type="CDD" id="cd07325">
    <property type="entry name" value="M48_Ste24p_like"/>
    <property type="match status" value="1"/>
</dbReference>
<dbReference type="GO" id="GO:0004222">
    <property type="term" value="F:metalloendopeptidase activity"/>
    <property type="evidence" value="ECO:0007669"/>
    <property type="project" value="InterPro"/>
</dbReference>
<keyword evidence="2" id="KW-0479">Metal-binding</keyword>
<accession>K9YHS1</accession>
<dbReference type="KEGG" id="csn:Cyast_0537"/>
<evidence type="ECO:0000256" key="3">
    <source>
        <dbReference type="ARBA" id="ARBA00022801"/>
    </source>
</evidence>
<keyword evidence="1 6" id="KW-0645">Protease</keyword>
<feature type="domain" description="Peptidase M48" evidence="7">
    <location>
        <begin position="64"/>
        <end position="258"/>
    </location>
</feature>
<dbReference type="FunFam" id="3.30.2010.10:FF:000007">
    <property type="entry name" value="Peptidase M48 family protein"/>
    <property type="match status" value="1"/>
</dbReference>
<keyword evidence="3 6" id="KW-0378">Hydrolase</keyword>
<organism evidence="8 9">
    <name type="scientific">Cyanobacterium stanieri (strain ATCC 29140 / PCC 7202)</name>
    <dbReference type="NCBI Taxonomy" id="292563"/>
    <lineage>
        <taxon>Bacteria</taxon>
        <taxon>Bacillati</taxon>
        <taxon>Cyanobacteriota</taxon>
        <taxon>Cyanophyceae</taxon>
        <taxon>Oscillatoriophycideae</taxon>
        <taxon>Chroococcales</taxon>
        <taxon>Geminocystaceae</taxon>
        <taxon>Cyanobacterium</taxon>
    </lineage>
</organism>
<comment type="similarity">
    <text evidence="6">Belongs to the peptidase M48 family.</text>
</comment>
<sequence>MKTQLIGLKADDFRHPLDLEATTNLKQLPGLDIAMRGILGSVAEDFFYLNNIASSILISEKQLPHLHQLLLNASSILDIEPPQLYLKQNPVPNAYTLAIRGRKPFMVIHTSLLEILTDEEVEAVIAHELGHLKCEHGVYLTLANLIVLAAGLLPTWGSILAQSMQSQLLQWLRCAEFSCDRAALLVAQDPKIVMSVLMKLTGGSPSLASKLNLDAFMEQVKDYQEMSNTDIGEMLREMQTAQLTHPLPILRAKAIENWSSSAEYYDLLEKPKVSYNSQSQTKGGWRNW</sequence>
<dbReference type="eggNOG" id="COG0501">
    <property type="taxonomic scope" value="Bacteria"/>
</dbReference>
<evidence type="ECO:0000256" key="2">
    <source>
        <dbReference type="ARBA" id="ARBA00022723"/>
    </source>
</evidence>
<dbReference type="InterPro" id="IPR001915">
    <property type="entry name" value="Peptidase_M48"/>
</dbReference>
<dbReference type="Pfam" id="PF01435">
    <property type="entry name" value="Peptidase_M48"/>
    <property type="match status" value="1"/>
</dbReference>
<name>K9YHS1_CYASC</name>
<keyword evidence="4 6" id="KW-0862">Zinc</keyword>
<keyword evidence="5 6" id="KW-0482">Metalloprotease</keyword>
<dbReference type="STRING" id="292563.Cyast_0537"/>
<dbReference type="HOGENOM" id="CLU_052979_1_0_3"/>
<evidence type="ECO:0000256" key="5">
    <source>
        <dbReference type="ARBA" id="ARBA00023049"/>
    </source>
</evidence>
<dbReference type="MEROPS" id="M48.021"/>
<evidence type="ECO:0000313" key="9">
    <source>
        <dbReference type="Proteomes" id="UP000010483"/>
    </source>
</evidence>
<dbReference type="GO" id="GO:0006508">
    <property type="term" value="P:proteolysis"/>
    <property type="evidence" value="ECO:0007669"/>
    <property type="project" value="UniProtKB-KW"/>
</dbReference>
<protein>
    <submittedName>
        <fullName evidence="8">Peptidase M48 Ste24p</fullName>
    </submittedName>
</protein>
<reference evidence="9" key="1">
    <citation type="journal article" date="2013" name="Proc. Natl. Acad. Sci. U.S.A.">
        <title>Improving the coverage of the cyanobacterial phylum using diversity-driven genome sequencing.</title>
        <authorList>
            <person name="Shih P.M."/>
            <person name="Wu D."/>
            <person name="Latifi A."/>
            <person name="Axen S.D."/>
            <person name="Fewer D.P."/>
            <person name="Talla E."/>
            <person name="Calteau A."/>
            <person name="Cai F."/>
            <person name="Tandeau de Marsac N."/>
            <person name="Rippka R."/>
            <person name="Herdman M."/>
            <person name="Sivonen K."/>
            <person name="Coursin T."/>
            <person name="Laurent T."/>
            <person name="Goodwin L."/>
            <person name="Nolan M."/>
            <person name="Davenport K.W."/>
            <person name="Han C.S."/>
            <person name="Rubin E.M."/>
            <person name="Eisen J.A."/>
            <person name="Woyke T."/>
            <person name="Gugger M."/>
            <person name="Kerfeld C.A."/>
        </authorList>
    </citation>
    <scope>NUCLEOTIDE SEQUENCE [LARGE SCALE GENOMIC DNA]</scope>
    <source>
        <strain evidence="9">ATCC 29140 / PCC 7202</strain>
    </source>
</reference>
<proteinExistence type="inferred from homology"/>
<dbReference type="Gene3D" id="3.30.2010.10">
    <property type="entry name" value="Metalloproteases ('zincins'), catalytic domain"/>
    <property type="match status" value="1"/>
</dbReference>
<evidence type="ECO:0000259" key="7">
    <source>
        <dbReference type="Pfam" id="PF01435"/>
    </source>
</evidence>
<dbReference type="AlphaFoldDB" id="K9YHS1"/>
<dbReference type="Proteomes" id="UP000010483">
    <property type="component" value="Chromosome"/>
</dbReference>
<dbReference type="PANTHER" id="PTHR10120">
    <property type="entry name" value="CAAX PRENYL PROTEASE 1"/>
    <property type="match status" value="1"/>
</dbReference>
<dbReference type="BioCyc" id="CSTA292563:G1353-543-MONOMER"/>
<gene>
    <name evidence="8" type="ordered locus">Cyast_0537</name>
</gene>
<comment type="cofactor">
    <cofactor evidence="6">
        <name>Zn(2+)</name>
        <dbReference type="ChEBI" id="CHEBI:29105"/>
    </cofactor>
    <text evidence="6">Binds 1 zinc ion per subunit.</text>
</comment>
<keyword evidence="9" id="KW-1185">Reference proteome</keyword>
<evidence type="ECO:0000256" key="1">
    <source>
        <dbReference type="ARBA" id="ARBA00022670"/>
    </source>
</evidence>
<evidence type="ECO:0000313" key="8">
    <source>
        <dbReference type="EMBL" id="AFZ46516.1"/>
    </source>
</evidence>
<evidence type="ECO:0000256" key="4">
    <source>
        <dbReference type="ARBA" id="ARBA00022833"/>
    </source>
</evidence>
<dbReference type="GO" id="GO:0046872">
    <property type="term" value="F:metal ion binding"/>
    <property type="evidence" value="ECO:0007669"/>
    <property type="project" value="UniProtKB-KW"/>
</dbReference>
<dbReference type="EMBL" id="CP003940">
    <property type="protein sequence ID" value="AFZ46516.1"/>
    <property type="molecule type" value="Genomic_DNA"/>
</dbReference>
<evidence type="ECO:0000256" key="6">
    <source>
        <dbReference type="RuleBase" id="RU003983"/>
    </source>
</evidence>